<accession>A0AAP0JGR7</accession>
<evidence type="ECO:0000313" key="3">
    <source>
        <dbReference type="Proteomes" id="UP001419268"/>
    </source>
</evidence>
<dbReference type="Proteomes" id="UP001419268">
    <property type="component" value="Unassembled WGS sequence"/>
</dbReference>
<protein>
    <submittedName>
        <fullName evidence="2">Uncharacterized protein</fullName>
    </submittedName>
</protein>
<keyword evidence="1" id="KW-0472">Membrane</keyword>
<sequence length="155" mass="17197">MYSEPTLDEILACFALLCFDSQQVTRCDGFDGLVSLADSMSLVGSLLGFRGKGLKGEADPFERVIQRYVDGEADPFERLRGKKLSLGVQLSVLMFIFMVSCVVHGQPLVPGFCIFGMSFGNVLKKGSAIEQSLVCSLEDLFKGTTKKRKLCYWFR</sequence>
<keyword evidence="3" id="KW-1185">Reference proteome</keyword>
<evidence type="ECO:0000313" key="2">
    <source>
        <dbReference type="EMBL" id="KAK9133738.1"/>
    </source>
</evidence>
<organism evidence="2 3">
    <name type="scientific">Stephania cephalantha</name>
    <dbReference type="NCBI Taxonomy" id="152367"/>
    <lineage>
        <taxon>Eukaryota</taxon>
        <taxon>Viridiplantae</taxon>
        <taxon>Streptophyta</taxon>
        <taxon>Embryophyta</taxon>
        <taxon>Tracheophyta</taxon>
        <taxon>Spermatophyta</taxon>
        <taxon>Magnoliopsida</taxon>
        <taxon>Ranunculales</taxon>
        <taxon>Menispermaceae</taxon>
        <taxon>Menispermoideae</taxon>
        <taxon>Cissampelideae</taxon>
        <taxon>Stephania</taxon>
    </lineage>
</organism>
<keyword evidence="1" id="KW-1133">Transmembrane helix</keyword>
<evidence type="ECO:0000256" key="1">
    <source>
        <dbReference type="SAM" id="Phobius"/>
    </source>
</evidence>
<comment type="caution">
    <text evidence="2">The sequence shown here is derived from an EMBL/GenBank/DDBJ whole genome shotgun (WGS) entry which is preliminary data.</text>
</comment>
<proteinExistence type="predicted"/>
<gene>
    <name evidence="2" type="ORF">Scep_013266</name>
</gene>
<reference evidence="2 3" key="1">
    <citation type="submission" date="2024-01" db="EMBL/GenBank/DDBJ databases">
        <title>Genome assemblies of Stephania.</title>
        <authorList>
            <person name="Yang L."/>
        </authorList>
    </citation>
    <scope>NUCLEOTIDE SEQUENCE [LARGE SCALE GENOMIC DNA]</scope>
    <source>
        <strain evidence="2">JXDWG</strain>
        <tissue evidence="2">Leaf</tissue>
    </source>
</reference>
<feature type="transmembrane region" description="Helical" evidence="1">
    <location>
        <begin position="86"/>
        <end position="105"/>
    </location>
</feature>
<dbReference type="AlphaFoldDB" id="A0AAP0JGR7"/>
<keyword evidence="1" id="KW-0812">Transmembrane</keyword>
<dbReference type="EMBL" id="JBBNAG010000005">
    <property type="protein sequence ID" value="KAK9133738.1"/>
    <property type="molecule type" value="Genomic_DNA"/>
</dbReference>
<name>A0AAP0JGR7_9MAGN</name>